<dbReference type="EC" id="1.5.1.3" evidence="2"/>
<dbReference type="PROSITE" id="PS51330">
    <property type="entry name" value="DHFR_2"/>
    <property type="match status" value="1"/>
</dbReference>
<dbReference type="SUPFAM" id="SSF53597">
    <property type="entry name" value="Dihydrofolate reductase-like"/>
    <property type="match status" value="1"/>
</dbReference>
<feature type="domain" description="DHFR" evidence="9">
    <location>
        <begin position="7"/>
        <end position="288"/>
    </location>
</feature>
<sequence>MPPSKNPLTLIVATTPIPTPTTTTTTIQNAAAAAAAPTLRLGIGLNGTLPWPRIKTDMSFFARITSRPPASHTTNAILMGRKTYDSIPATLRPLVKRVNTVVTRSVDDVRQRVEGDLQRRREKEEAKKREEEEKEEKKKEGVQGQALGLGQVQSSPGQGQTQGQTDAVVCAGLEEAIETLEATHGKEGRLGQMFVIGGAEIYAAALATQKTRAVRIVMTFVEKLAYEQDRTQVFECDTFFPVDQELLNETNGWKRVSAQEVSEWVGETVTGEWIVDGEVRVKMVGYERTN</sequence>
<comment type="similarity">
    <text evidence="7">Belongs to the dihydrofolate reductase family.</text>
</comment>
<evidence type="ECO:0000256" key="5">
    <source>
        <dbReference type="ARBA" id="ARBA00022857"/>
    </source>
</evidence>
<dbReference type="Gene3D" id="3.40.430.10">
    <property type="entry name" value="Dihydrofolate Reductase, subunit A"/>
    <property type="match status" value="1"/>
</dbReference>
<dbReference type="PRINTS" id="PR00070">
    <property type="entry name" value="DHFR"/>
</dbReference>
<reference evidence="10 11" key="1">
    <citation type="submission" date="2016-12" db="EMBL/GenBank/DDBJ databases">
        <title>The genomes of Aspergillus section Nigri reveals drivers in fungal speciation.</title>
        <authorList>
            <consortium name="DOE Joint Genome Institute"/>
            <person name="Vesth T.C."/>
            <person name="Nybo J."/>
            <person name="Theobald S."/>
            <person name="Brandl J."/>
            <person name="Frisvad J.C."/>
            <person name="Nielsen K.F."/>
            <person name="Lyhne E.K."/>
            <person name="Kogle M.E."/>
            <person name="Kuo A."/>
            <person name="Riley R."/>
            <person name="Clum A."/>
            <person name="Nolan M."/>
            <person name="Lipzen A."/>
            <person name="Salamov A."/>
            <person name="Henrissat B."/>
            <person name="Wiebenga A."/>
            <person name="De Vries R.P."/>
            <person name="Grigoriev I.V."/>
            <person name="Mortensen U.H."/>
            <person name="Andersen M.R."/>
            <person name="Baker S.E."/>
        </authorList>
    </citation>
    <scope>NUCLEOTIDE SEQUENCE [LARGE SCALE GENOMIC DNA]</scope>
    <source>
        <strain evidence="10 11">JOP 1030-1</strain>
    </source>
</reference>
<dbReference type="Proteomes" id="UP000248349">
    <property type="component" value="Unassembled WGS sequence"/>
</dbReference>
<evidence type="ECO:0000256" key="8">
    <source>
        <dbReference type="SAM" id="MobiDB-lite"/>
    </source>
</evidence>
<dbReference type="Pfam" id="PF00186">
    <property type="entry name" value="DHFR_1"/>
    <property type="match status" value="1"/>
</dbReference>
<dbReference type="UniPathway" id="UPA00077">
    <property type="reaction ID" value="UER00158"/>
</dbReference>
<dbReference type="GO" id="GO:0050661">
    <property type="term" value="F:NADP binding"/>
    <property type="evidence" value="ECO:0007669"/>
    <property type="project" value="InterPro"/>
</dbReference>
<feature type="compositionally biased region" description="Low complexity" evidence="8">
    <location>
        <begin position="142"/>
        <end position="163"/>
    </location>
</feature>
<dbReference type="PANTHER" id="PTHR48069">
    <property type="entry name" value="DIHYDROFOLATE REDUCTASE"/>
    <property type="match status" value="1"/>
</dbReference>
<evidence type="ECO:0000256" key="2">
    <source>
        <dbReference type="ARBA" id="ARBA00012856"/>
    </source>
</evidence>
<gene>
    <name evidence="10" type="ORF">BP01DRAFT_358874</name>
</gene>
<dbReference type="GO" id="GO:0004146">
    <property type="term" value="F:dihydrofolate reductase activity"/>
    <property type="evidence" value="ECO:0007669"/>
    <property type="project" value="UniProtKB-EC"/>
</dbReference>
<dbReference type="GO" id="GO:0005739">
    <property type="term" value="C:mitochondrion"/>
    <property type="evidence" value="ECO:0007669"/>
    <property type="project" value="TreeGrafter"/>
</dbReference>
<evidence type="ECO:0000256" key="4">
    <source>
        <dbReference type="ARBA" id="ARBA00022563"/>
    </source>
</evidence>
<evidence type="ECO:0000313" key="10">
    <source>
        <dbReference type="EMBL" id="PYH43114.1"/>
    </source>
</evidence>
<evidence type="ECO:0000313" key="11">
    <source>
        <dbReference type="Proteomes" id="UP000248349"/>
    </source>
</evidence>
<name>A0A318Z9T9_9EURO</name>
<dbReference type="CDD" id="cd00209">
    <property type="entry name" value="DHFR"/>
    <property type="match status" value="1"/>
</dbReference>
<dbReference type="InterPro" id="IPR017925">
    <property type="entry name" value="DHFR_CS"/>
</dbReference>
<dbReference type="PANTHER" id="PTHR48069:SF3">
    <property type="entry name" value="DIHYDROFOLATE REDUCTASE"/>
    <property type="match status" value="1"/>
</dbReference>
<evidence type="ECO:0000259" key="9">
    <source>
        <dbReference type="PROSITE" id="PS51330"/>
    </source>
</evidence>
<keyword evidence="6" id="KW-0560">Oxidoreductase</keyword>
<dbReference type="PROSITE" id="PS00075">
    <property type="entry name" value="DHFR_1"/>
    <property type="match status" value="1"/>
</dbReference>
<dbReference type="OrthoDB" id="414698at2759"/>
<dbReference type="GO" id="GO:0046654">
    <property type="term" value="P:tetrahydrofolate biosynthetic process"/>
    <property type="evidence" value="ECO:0007669"/>
    <property type="project" value="UniProtKB-UniPathway"/>
</dbReference>
<evidence type="ECO:0000256" key="6">
    <source>
        <dbReference type="ARBA" id="ARBA00023002"/>
    </source>
</evidence>
<dbReference type="InterPro" id="IPR024072">
    <property type="entry name" value="DHFR-like_dom_sf"/>
</dbReference>
<protein>
    <recommendedName>
        <fullName evidence="3">Dihydrofolate reductase</fullName>
        <ecNumber evidence="2">1.5.1.3</ecNumber>
    </recommendedName>
</protein>
<keyword evidence="4" id="KW-0554">One-carbon metabolism</keyword>
<keyword evidence="5" id="KW-0521">NADP</keyword>
<evidence type="ECO:0000256" key="7">
    <source>
        <dbReference type="RuleBase" id="RU004474"/>
    </source>
</evidence>
<evidence type="ECO:0000256" key="3">
    <source>
        <dbReference type="ARBA" id="ARBA00018886"/>
    </source>
</evidence>
<dbReference type="AlphaFoldDB" id="A0A318Z9T9"/>
<dbReference type="InterPro" id="IPR001796">
    <property type="entry name" value="DHFR_dom"/>
</dbReference>
<dbReference type="InterPro" id="IPR012259">
    <property type="entry name" value="DHFR"/>
</dbReference>
<dbReference type="GO" id="GO:0046452">
    <property type="term" value="P:dihydrofolate metabolic process"/>
    <property type="evidence" value="ECO:0007669"/>
    <property type="project" value="TreeGrafter"/>
</dbReference>
<accession>A0A318Z9T9</accession>
<dbReference type="STRING" id="1450539.A0A318Z9T9"/>
<comment type="pathway">
    <text evidence="1">Cofactor biosynthesis; tetrahydrofolate biosynthesis; 5,6,7,8-tetrahydrofolate from 7,8-dihydrofolate: step 1/1.</text>
</comment>
<keyword evidence="11" id="KW-1185">Reference proteome</keyword>
<dbReference type="GeneID" id="37076770"/>
<dbReference type="GO" id="GO:0006730">
    <property type="term" value="P:one-carbon metabolic process"/>
    <property type="evidence" value="ECO:0007669"/>
    <property type="project" value="UniProtKB-KW"/>
</dbReference>
<dbReference type="EMBL" id="KZ821246">
    <property type="protein sequence ID" value="PYH43114.1"/>
    <property type="molecule type" value="Genomic_DNA"/>
</dbReference>
<evidence type="ECO:0000256" key="1">
    <source>
        <dbReference type="ARBA" id="ARBA00004903"/>
    </source>
</evidence>
<dbReference type="GO" id="GO:0046655">
    <property type="term" value="P:folic acid metabolic process"/>
    <property type="evidence" value="ECO:0007669"/>
    <property type="project" value="TreeGrafter"/>
</dbReference>
<feature type="region of interest" description="Disordered" evidence="8">
    <location>
        <begin position="116"/>
        <end position="163"/>
    </location>
</feature>
<proteinExistence type="inferred from homology"/>
<organism evidence="10 11">
    <name type="scientific">Aspergillus saccharolyticus JOP 1030-1</name>
    <dbReference type="NCBI Taxonomy" id="1450539"/>
    <lineage>
        <taxon>Eukaryota</taxon>
        <taxon>Fungi</taxon>
        <taxon>Dikarya</taxon>
        <taxon>Ascomycota</taxon>
        <taxon>Pezizomycotina</taxon>
        <taxon>Eurotiomycetes</taxon>
        <taxon>Eurotiomycetidae</taxon>
        <taxon>Eurotiales</taxon>
        <taxon>Aspergillaceae</taxon>
        <taxon>Aspergillus</taxon>
        <taxon>Aspergillus subgen. Circumdati</taxon>
    </lineage>
</organism>
<feature type="compositionally biased region" description="Basic and acidic residues" evidence="8">
    <location>
        <begin position="116"/>
        <end position="141"/>
    </location>
</feature>
<dbReference type="RefSeq" id="XP_025429096.1">
    <property type="nucleotide sequence ID" value="XM_025575542.1"/>
</dbReference>